<dbReference type="Gene3D" id="1.20.1600.10">
    <property type="entry name" value="Outer membrane efflux proteins (OEP)"/>
    <property type="match status" value="1"/>
</dbReference>
<evidence type="ECO:0000256" key="2">
    <source>
        <dbReference type="ARBA" id="ARBA00007613"/>
    </source>
</evidence>
<keyword evidence="3" id="KW-0813">Transport</keyword>
<name>A0A7K1XVN5_9SPHI</name>
<evidence type="ECO:0000256" key="5">
    <source>
        <dbReference type="ARBA" id="ARBA00022692"/>
    </source>
</evidence>
<keyword evidence="7" id="KW-0998">Cell outer membrane</keyword>
<dbReference type="PANTHER" id="PTHR30026">
    <property type="entry name" value="OUTER MEMBRANE PROTEIN TOLC"/>
    <property type="match status" value="1"/>
</dbReference>
<accession>A0A7K1XVN5</accession>
<evidence type="ECO:0000256" key="3">
    <source>
        <dbReference type="ARBA" id="ARBA00022448"/>
    </source>
</evidence>
<dbReference type="Pfam" id="PF02321">
    <property type="entry name" value="OEP"/>
    <property type="match status" value="1"/>
</dbReference>
<protein>
    <submittedName>
        <fullName evidence="9">TolC family protein</fullName>
    </submittedName>
</protein>
<dbReference type="GO" id="GO:0009279">
    <property type="term" value="C:cell outer membrane"/>
    <property type="evidence" value="ECO:0007669"/>
    <property type="project" value="UniProtKB-SubCell"/>
</dbReference>
<dbReference type="EMBL" id="WVHS01000001">
    <property type="protein sequence ID" value="MXV14829.1"/>
    <property type="molecule type" value="Genomic_DNA"/>
</dbReference>
<reference evidence="9 10" key="1">
    <citation type="submission" date="2019-11" db="EMBL/GenBank/DDBJ databases">
        <title>Pedobacter sp. HMF7056 Genome sequencing and assembly.</title>
        <authorList>
            <person name="Kang H."/>
            <person name="Kim H."/>
            <person name="Joh K."/>
        </authorList>
    </citation>
    <scope>NUCLEOTIDE SEQUENCE [LARGE SCALE GENOMIC DNA]</scope>
    <source>
        <strain evidence="9 10">HMF7056</strain>
    </source>
</reference>
<evidence type="ECO:0000256" key="1">
    <source>
        <dbReference type="ARBA" id="ARBA00004442"/>
    </source>
</evidence>
<dbReference type="GO" id="GO:1990281">
    <property type="term" value="C:efflux pump complex"/>
    <property type="evidence" value="ECO:0007669"/>
    <property type="project" value="TreeGrafter"/>
</dbReference>
<evidence type="ECO:0000256" key="7">
    <source>
        <dbReference type="ARBA" id="ARBA00023237"/>
    </source>
</evidence>
<keyword evidence="10" id="KW-1185">Reference proteome</keyword>
<dbReference type="InterPro" id="IPR003423">
    <property type="entry name" value="OMP_efflux"/>
</dbReference>
<dbReference type="PANTHER" id="PTHR30026:SF20">
    <property type="entry name" value="OUTER MEMBRANE PROTEIN TOLC"/>
    <property type="match status" value="1"/>
</dbReference>
<dbReference type="Proteomes" id="UP000451233">
    <property type="component" value="Unassembled WGS sequence"/>
</dbReference>
<evidence type="ECO:0000313" key="9">
    <source>
        <dbReference type="EMBL" id="MXV14829.1"/>
    </source>
</evidence>
<comment type="caution">
    <text evidence="9">The sequence shown here is derived from an EMBL/GenBank/DDBJ whole genome shotgun (WGS) entry which is preliminary data.</text>
</comment>
<dbReference type="GO" id="GO:0015562">
    <property type="term" value="F:efflux transmembrane transporter activity"/>
    <property type="evidence" value="ECO:0007669"/>
    <property type="project" value="InterPro"/>
</dbReference>
<comment type="similarity">
    <text evidence="2">Belongs to the outer membrane factor (OMF) (TC 1.B.17) family.</text>
</comment>
<evidence type="ECO:0000256" key="6">
    <source>
        <dbReference type="ARBA" id="ARBA00023136"/>
    </source>
</evidence>
<evidence type="ECO:0000313" key="10">
    <source>
        <dbReference type="Proteomes" id="UP000451233"/>
    </source>
</evidence>
<dbReference type="SUPFAM" id="SSF56954">
    <property type="entry name" value="Outer membrane efflux proteins (OEP)"/>
    <property type="match status" value="1"/>
</dbReference>
<keyword evidence="5" id="KW-0812">Transmembrane</keyword>
<proteinExistence type="inferred from homology"/>
<gene>
    <name evidence="9" type="ORF">GS398_05930</name>
</gene>
<dbReference type="GO" id="GO:0015288">
    <property type="term" value="F:porin activity"/>
    <property type="evidence" value="ECO:0007669"/>
    <property type="project" value="TreeGrafter"/>
</dbReference>
<evidence type="ECO:0000256" key="4">
    <source>
        <dbReference type="ARBA" id="ARBA00022452"/>
    </source>
</evidence>
<dbReference type="AlphaFoldDB" id="A0A7K1XVN5"/>
<evidence type="ECO:0000256" key="8">
    <source>
        <dbReference type="SAM" id="Coils"/>
    </source>
</evidence>
<organism evidence="9 10">
    <name type="scientific">Hufsiella ginkgonis</name>
    <dbReference type="NCBI Taxonomy" id="2695274"/>
    <lineage>
        <taxon>Bacteria</taxon>
        <taxon>Pseudomonadati</taxon>
        <taxon>Bacteroidota</taxon>
        <taxon>Sphingobacteriia</taxon>
        <taxon>Sphingobacteriales</taxon>
        <taxon>Sphingobacteriaceae</taxon>
        <taxon>Hufsiella</taxon>
    </lineage>
</organism>
<comment type="subcellular location">
    <subcellularLocation>
        <location evidence="1">Cell outer membrane</location>
    </subcellularLocation>
</comment>
<keyword evidence="6" id="KW-0472">Membrane</keyword>
<keyword evidence="8" id="KW-0175">Coiled coil</keyword>
<keyword evidence="4" id="KW-1134">Transmembrane beta strand</keyword>
<sequence length="414" mass="46222">MALICSPFAGFAQGAGTLSLDEAYHLAEHNYPMIRQRDLVKQTADLTIQNLSRAFLPQVTLNGQATYQSAVTSVPISLPGFSISTPDKDQYKATADVTQLLFDGGVTGSQKALQQLNAEVESEKVTVELYKVKDRINQLYLGVLLLDAQLEQVQLVEDDIQTGLKKTEALVNNGVTFRSNLDVLKAQFLQTGQRRIELRASRKGLINALSLFTGRQLDERIVLQQPAAATAISAAVTRPELTLYNKQSALLEQQKKTLLARNLPKASLFGQGGYGKPGLNMLDNNFDWFYLAGVRLNWSLGGWYTYKKERKLVDISKRSICVQQETFLLNTNSQLIQQRSEIDKLQQLVTSDRDIIALREKVKLAARAQLENQVITANDYLREVNAEDQARQALILHQLQLVQAQINYKTIAGN</sequence>
<dbReference type="InterPro" id="IPR051906">
    <property type="entry name" value="TolC-like"/>
</dbReference>
<feature type="coiled-coil region" evidence="8">
    <location>
        <begin position="328"/>
        <end position="387"/>
    </location>
</feature>